<keyword evidence="3 5" id="KW-1133">Transmembrane helix</keyword>
<feature type="transmembrane region" description="Helical" evidence="5">
    <location>
        <begin position="117"/>
        <end position="138"/>
    </location>
</feature>
<dbReference type="Pfam" id="PF00083">
    <property type="entry name" value="Sugar_tr"/>
    <property type="match status" value="1"/>
</dbReference>
<dbReference type="PROSITE" id="PS50850">
    <property type="entry name" value="MFS"/>
    <property type="match status" value="1"/>
</dbReference>
<feature type="transmembrane region" description="Helical" evidence="5">
    <location>
        <begin position="173"/>
        <end position="196"/>
    </location>
</feature>
<dbReference type="GO" id="GO:0016020">
    <property type="term" value="C:membrane"/>
    <property type="evidence" value="ECO:0007669"/>
    <property type="project" value="UniProtKB-SubCell"/>
</dbReference>
<dbReference type="CDD" id="cd17378">
    <property type="entry name" value="MFS_OCT_plant"/>
    <property type="match status" value="1"/>
</dbReference>
<protein>
    <recommendedName>
        <fullName evidence="6">Major facilitator superfamily (MFS) profile domain-containing protein</fullName>
    </recommendedName>
</protein>
<reference evidence="7" key="1">
    <citation type="journal article" date="2023" name="Plant J.">
        <title>The genome of the king protea, Protea cynaroides.</title>
        <authorList>
            <person name="Chang J."/>
            <person name="Duong T.A."/>
            <person name="Schoeman C."/>
            <person name="Ma X."/>
            <person name="Roodt D."/>
            <person name="Barker N."/>
            <person name="Li Z."/>
            <person name="Van de Peer Y."/>
            <person name="Mizrachi E."/>
        </authorList>
    </citation>
    <scope>NUCLEOTIDE SEQUENCE</scope>
    <source>
        <tissue evidence="7">Young leaves</tissue>
    </source>
</reference>
<feature type="transmembrane region" description="Helical" evidence="5">
    <location>
        <begin position="470"/>
        <end position="490"/>
    </location>
</feature>
<accession>A0A9Q0L2Q0</accession>
<feature type="transmembrane region" description="Helical" evidence="5">
    <location>
        <begin position="150"/>
        <end position="167"/>
    </location>
</feature>
<sequence>MEDSSLPRSNSTDSEAPLLEKHLPSLDSTIERCIGTFGWAQFLQAILVSFAWAFDAQQTFISVFSDAEPTWHCTRPDDESCHLAPNPCGLPKASWSWDHPLQSSVVSEWDLTCAGPIIAGLPASSFFVGCLAGGLVLATLADTSLGRKNMLVLSCMIMSVTAASTVFSPNVWVYSLLRFISGFGRATIGTCALVLTTELVGKQWRGQVGIMGFLCFTVGFLSLPAIAYLTKSSSWRTLYLWTSIPSICYCMLISFLVRESPRWLLVRGRKEEAIQTLKSIGSRTQSSISYSFSRLPIGEDDTCNDVDLYSAIRMLLGKRWSFQRLTTVMTVGFGIGMVYYGMPLGVGNLAFNLYLSVTFNALSELPSSLITFFLIGKLSRKSSVLLFTMVSGVCSIMCVVVGSSRKELQIGLELLSFFSACTAFNVLLIYTLELFPTCVRNSALAVVREALVLGGVFSPLLVAAGRKNEFLSYGVFGLVIGCSGLFVGLLPETSRDGTLCDTMDEQEYKDTKDEQEYKEILASKCNGSISA</sequence>
<organism evidence="7 8">
    <name type="scientific">Protea cynaroides</name>
    <dbReference type="NCBI Taxonomy" id="273540"/>
    <lineage>
        <taxon>Eukaryota</taxon>
        <taxon>Viridiplantae</taxon>
        <taxon>Streptophyta</taxon>
        <taxon>Embryophyta</taxon>
        <taxon>Tracheophyta</taxon>
        <taxon>Spermatophyta</taxon>
        <taxon>Magnoliopsida</taxon>
        <taxon>Proteales</taxon>
        <taxon>Proteaceae</taxon>
        <taxon>Protea</taxon>
    </lineage>
</organism>
<comment type="caution">
    <text evidence="7">The sequence shown here is derived from an EMBL/GenBank/DDBJ whole genome shotgun (WGS) entry which is preliminary data.</text>
</comment>
<feature type="transmembrane region" description="Helical" evidence="5">
    <location>
        <begin position="414"/>
        <end position="432"/>
    </location>
</feature>
<feature type="domain" description="Major facilitator superfamily (MFS) profile" evidence="6">
    <location>
        <begin position="41"/>
        <end position="495"/>
    </location>
</feature>
<evidence type="ECO:0000259" key="6">
    <source>
        <dbReference type="PROSITE" id="PS50850"/>
    </source>
</evidence>
<dbReference type="SUPFAM" id="SSF103473">
    <property type="entry name" value="MFS general substrate transporter"/>
    <property type="match status" value="1"/>
</dbReference>
<feature type="transmembrane region" description="Helical" evidence="5">
    <location>
        <begin position="238"/>
        <end position="257"/>
    </location>
</feature>
<dbReference type="EMBL" id="JAMYWD010000001">
    <property type="protein sequence ID" value="KAJ4981230.1"/>
    <property type="molecule type" value="Genomic_DNA"/>
</dbReference>
<evidence type="ECO:0000313" key="7">
    <source>
        <dbReference type="EMBL" id="KAJ4981230.1"/>
    </source>
</evidence>
<evidence type="ECO:0000256" key="3">
    <source>
        <dbReference type="ARBA" id="ARBA00022989"/>
    </source>
</evidence>
<feature type="transmembrane region" description="Helical" evidence="5">
    <location>
        <begin position="444"/>
        <end position="464"/>
    </location>
</feature>
<dbReference type="Proteomes" id="UP001141806">
    <property type="component" value="Unassembled WGS sequence"/>
</dbReference>
<name>A0A9Q0L2Q0_9MAGN</name>
<dbReference type="GO" id="GO:0022857">
    <property type="term" value="F:transmembrane transporter activity"/>
    <property type="evidence" value="ECO:0007669"/>
    <property type="project" value="InterPro"/>
</dbReference>
<feature type="transmembrane region" description="Helical" evidence="5">
    <location>
        <begin position="322"/>
        <end position="341"/>
    </location>
</feature>
<feature type="transmembrane region" description="Helical" evidence="5">
    <location>
        <begin position="208"/>
        <end position="226"/>
    </location>
</feature>
<dbReference type="InterPro" id="IPR020846">
    <property type="entry name" value="MFS_dom"/>
</dbReference>
<dbReference type="PANTHER" id="PTHR24064">
    <property type="entry name" value="SOLUTE CARRIER FAMILY 22 MEMBER"/>
    <property type="match status" value="1"/>
</dbReference>
<feature type="transmembrane region" description="Helical" evidence="5">
    <location>
        <begin position="383"/>
        <end position="402"/>
    </location>
</feature>
<feature type="transmembrane region" description="Helical" evidence="5">
    <location>
        <begin position="353"/>
        <end position="376"/>
    </location>
</feature>
<evidence type="ECO:0000256" key="4">
    <source>
        <dbReference type="ARBA" id="ARBA00023136"/>
    </source>
</evidence>
<dbReference type="AlphaFoldDB" id="A0A9Q0L2Q0"/>
<keyword evidence="4 5" id="KW-0472">Membrane</keyword>
<gene>
    <name evidence="7" type="ORF">NE237_032067</name>
</gene>
<proteinExistence type="predicted"/>
<dbReference type="OrthoDB" id="5296287at2759"/>
<dbReference type="InterPro" id="IPR005828">
    <property type="entry name" value="MFS_sugar_transport-like"/>
</dbReference>
<dbReference type="Gene3D" id="1.20.1250.20">
    <property type="entry name" value="MFS general substrate transporter like domains"/>
    <property type="match status" value="1"/>
</dbReference>
<dbReference type="InterPro" id="IPR036259">
    <property type="entry name" value="MFS_trans_sf"/>
</dbReference>
<evidence type="ECO:0000256" key="5">
    <source>
        <dbReference type="SAM" id="Phobius"/>
    </source>
</evidence>
<keyword evidence="2 5" id="KW-0812">Transmembrane</keyword>
<evidence type="ECO:0000256" key="1">
    <source>
        <dbReference type="ARBA" id="ARBA00004141"/>
    </source>
</evidence>
<evidence type="ECO:0000313" key="8">
    <source>
        <dbReference type="Proteomes" id="UP001141806"/>
    </source>
</evidence>
<comment type="subcellular location">
    <subcellularLocation>
        <location evidence="1">Membrane</location>
        <topology evidence="1">Multi-pass membrane protein</topology>
    </subcellularLocation>
</comment>
<keyword evidence="8" id="KW-1185">Reference proteome</keyword>
<evidence type="ECO:0000256" key="2">
    <source>
        <dbReference type="ARBA" id="ARBA00022692"/>
    </source>
</evidence>